<dbReference type="AlphaFoldDB" id="A0A414JA11"/>
<dbReference type="GO" id="GO:0003677">
    <property type="term" value="F:DNA binding"/>
    <property type="evidence" value="ECO:0007669"/>
    <property type="project" value="InterPro"/>
</dbReference>
<dbReference type="RefSeq" id="WP_118050068.1">
    <property type="nucleotide sequence ID" value="NZ_CABJFK010000002.1"/>
</dbReference>
<feature type="domain" description="Restriction endonuclease AspBHI N-terminal" evidence="2">
    <location>
        <begin position="29"/>
        <end position="215"/>
    </location>
</feature>
<protein>
    <submittedName>
        <fullName evidence="3">Restriction endonuclease</fullName>
    </submittedName>
</protein>
<dbReference type="Gene3D" id="3.40.1350.10">
    <property type="match status" value="1"/>
</dbReference>
<name>A0A414JA11_9FIRM</name>
<dbReference type="Proteomes" id="UP000283745">
    <property type="component" value="Unassembled WGS sequence"/>
</dbReference>
<evidence type="ECO:0000259" key="1">
    <source>
        <dbReference type="Pfam" id="PF04471"/>
    </source>
</evidence>
<dbReference type="Pfam" id="PF04471">
    <property type="entry name" value="Mrr_cat"/>
    <property type="match status" value="1"/>
</dbReference>
<dbReference type="Pfam" id="PF18062">
    <property type="entry name" value="RE_AspBHI_N"/>
    <property type="match status" value="1"/>
</dbReference>
<dbReference type="Gene3D" id="2.30.280.20">
    <property type="match status" value="1"/>
</dbReference>
<comment type="caution">
    <text evidence="3">The sequence shown here is derived from an EMBL/GenBank/DDBJ whole genome shotgun (WGS) entry which is preliminary data.</text>
</comment>
<sequence length="418" mass="47623">MEVAFENLKEADLVVDTIYKGGTASGKASEVLSKLMPGCSNSGGFRKVMRKDGSGLPAFVVLYTSMQELAWPDYLDEETGIFRYYGDNRNPGRTILDTPRKGNLLLEFVFECLNSKDGSIKNIPPFFIFKKTGNGWDVQFLGLAAPGNPRISPDKDLVAFWRTIDEKRFQNYEAYFTVLETIAPISREWLNALIYNHDQSLDYAPDTWKQFIKQGRNGITPLIAKRLPKVPSKYDQLQSDNEGSICLNKIREHYKDNPYGFEVCAKDILEKMDDKFQDFSLTRPWRDGGRDALGYYVIGSGGKANYPLRIDCALEAKCYSENVSVGVRQMSRLISRIRYRQFGVMLTTSFVDKQAYQEVIEDGHPILIISASDIAYILRSNSITSENISEWLVSLDETDSTRMARRVQAYNKLINRKR</sequence>
<proteinExistence type="predicted"/>
<dbReference type="GO" id="GO:0009307">
    <property type="term" value="P:DNA restriction-modification system"/>
    <property type="evidence" value="ECO:0007669"/>
    <property type="project" value="InterPro"/>
</dbReference>
<keyword evidence="3" id="KW-0378">Hydrolase</keyword>
<dbReference type="InterPro" id="IPR041409">
    <property type="entry name" value="RE_AspBHI_N"/>
</dbReference>
<reference evidence="3 4" key="1">
    <citation type="submission" date="2018-08" db="EMBL/GenBank/DDBJ databases">
        <title>A genome reference for cultivated species of the human gut microbiota.</title>
        <authorList>
            <person name="Zou Y."/>
            <person name="Xue W."/>
            <person name="Luo G."/>
        </authorList>
    </citation>
    <scope>NUCLEOTIDE SEQUENCE [LARGE SCALE GENOMIC DNA]</scope>
    <source>
        <strain evidence="3 4">AM28-23</strain>
    </source>
</reference>
<keyword evidence="3" id="KW-0255">Endonuclease</keyword>
<organism evidence="3 4">
    <name type="scientific">Blautia obeum</name>
    <dbReference type="NCBI Taxonomy" id="40520"/>
    <lineage>
        <taxon>Bacteria</taxon>
        <taxon>Bacillati</taxon>
        <taxon>Bacillota</taxon>
        <taxon>Clostridia</taxon>
        <taxon>Lachnospirales</taxon>
        <taxon>Lachnospiraceae</taxon>
        <taxon>Blautia</taxon>
    </lineage>
</organism>
<accession>A0A414JA11</accession>
<dbReference type="EMBL" id="QSKF01000002">
    <property type="protein sequence ID" value="RHE41355.1"/>
    <property type="molecule type" value="Genomic_DNA"/>
</dbReference>
<feature type="domain" description="Restriction endonuclease type IV Mrr" evidence="1">
    <location>
        <begin position="257"/>
        <end position="376"/>
    </location>
</feature>
<gene>
    <name evidence="3" type="ORF">DW740_03340</name>
</gene>
<dbReference type="InterPro" id="IPR011856">
    <property type="entry name" value="tRNA_endonuc-like_dom_sf"/>
</dbReference>
<evidence type="ECO:0000313" key="4">
    <source>
        <dbReference type="Proteomes" id="UP000283745"/>
    </source>
</evidence>
<dbReference type="InterPro" id="IPR007560">
    <property type="entry name" value="Restrct_endonuc_IV_Mrr"/>
</dbReference>
<keyword evidence="3" id="KW-0540">Nuclease</keyword>
<evidence type="ECO:0000313" key="3">
    <source>
        <dbReference type="EMBL" id="RHE41355.1"/>
    </source>
</evidence>
<dbReference type="GO" id="GO:0004519">
    <property type="term" value="F:endonuclease activity"/>
    <property type="evidence" value="ECO:0007669"/>
    <property type="project" value="UniProtKB-KW"/>
</dbReference>
<evidence type="ECO:0000259" key="2">
    <source>
        <dbReference type="Pfam" id="PF18062"/>
    </source>
</evidence>